<name>A0A240EGH7_9VIBR</name>
<proteinExistence type="predicted"/>
<keyword evidence="2" id="KW-1185">Reference proteome</keyword>
<dbReference type="Gene3D" id="3.20.20.140">
    <property type="entry name" value="Metal-dependent hydrolases"/>
    <property type="match status" value="1"/>
</dbReference>
<dbReference type="AlphaFoldDB" id="A0A240EGH7"/>
<accession>A0A240EGH7</accession>
<evidence type="ECO:0000313" key="2">
    <source>
        <dbReference type="Proteomes" id="UP000219336"/>
    </source>
</evidence>
<dbReference type="InterPro" id="IPR011059">
    <property type="entry name" value="Metal-dep_hydrolase_composite"/>
</dbReference>
<reference evidence="2" key="1">
    <citation type="submission" date="2016-06" db="EMBL/GenBank/DDBJ databases">
        <authorList>
            <person name="Rodrigo-Torres L."/>
            <person name="Arahal R.D."/>
            <person name="Lucena T."/>
        </authorList>
    </citation>
    <scope>NUCLEOTIDE SEQUENCE [LARGE SCALE GENOMIC DNA]</scope>
    <source>
        <strain evidence="2">CECT8203</strain>
    </source>
</reference>
<evidence type="ECO:0000313" key="1">
    <source>
        <dbReference type="EMBL" id="SNX47797.1"/>
    </source>
</evidence>
<protein>
    <submittedName>
        <fullName evidence="1">Dihydroorotase</fullName>
    </submittedName>
</protein>
<dbReference type="EMBL" id="OANU01000013">
    <property type="protein sequence ID" value="SNX47797.1"/>
    <property type="molecule type" value="Genomic_DNA"/>
</dbReference>
<dbReference type="SUPFAM" id="SSF51338">
    <property type="entry name" value="Composite domain of metallo-dependent hydrolases"/>
    <property type="match status" value="1"/>
</dbReference>
<organism evidence="1 2">
    <name type="scientific">Vibrio thalassae</name>
    <dbReference type="NCBI Taxonomy" id="1243014"/>
    <lineage>
        <taxon>Bacteria</taxon>
        <taxon>Pseudomonadati</taxon>
        <taxon>Pseudomonadota</taxon>
        <taxon>Gammaproteobacteria</taxon>
        <taxon>Vibrionales</taxon>
        <taxon>Vibrionaceae</taxon>
        <taxon>Vibrio</taxon>
    </lineage>
</organism>
<sequence length="85" mass="9556">MSATLIKNARLVNEGSIIETDIRIVGKRIEMIDDQVHFREPGLTHKGTIASESRSVVAELPLVQHALLNLLDQMHQGYRRIANEP</sequence>
<gene>
    <name evidence="1" type="ORF">VTH8203_01412</name>
</gene>
<dbReference type="Proteomes" id="UP000219336">
    <property type="component" value="Unassembled WGS sequence"/>
</dbReference>
<dbReference type="GO" id="GO:0016810">
    <property type="term" value="F:hydrolase activity, acting on carbon-nitrogen (but not peptide) bonds"/>
    <property type="evidence" value="ECO:0007669"/>
    <property type="project" value="InterPro"/>
</dbReference>